<name>A0A2N3IEM4_9BACT</name>
<dbReference type="CDD" id="cd06426">
    <property type="entry name" value="NTP_transferase_like_2"/>
    <property type="match status" value="1"/>
</dbReference>
<dbReference type="PANTHER" id="PTHR22572">
    <property type="entry name" value="SUGAR-1-PHOSPHATE GUANYL TRANSFERASE"/>
    <property type="match status" value="1"/>
</dbReference>
<reference evidence="2 3" key="1">
    <citation type="journal article" date="2017" name="Front. Microbiol.">
        <title>Labilibaculum manganireducens gen. nov., sp. nov. and Labilibaculum filiforme sp. nov., Novel Bacteroidetes Isolated from Subsurface Sediments of the Baltic Sea.</title>
        <authorList>
            <person name="Vandieken V."/>
            <person name="Marshall I.P."/>
            <person name="Niemann H."/>
            <person name="Engelen B."/>
            <person name="Cypionka H."/>
        </authorList>
    </citation>
    <scope>NUCLEOTIDE SEQUENCE [LARGE SCALE GENOMIC DNA]</scope>
    <source>
        <strain evidence="2 3">59.10-2M</strain>
    </source>
</reference>
<proteinExistence type="predicted"/>
<sequence>MKNFSKHIIQKTASILEAIAKLDIISSENLTLFVCDQDDRMFGTLTDGDVRRGLLKGLDTSVAVSQFMAKDFSFVNSHGVDVFEIKKFRKKGVKLLPCLTNEGKISKVYDLVRLKSVLPLECMIMAGGKGERLRPLTDNTPKPMLKLADKPIIEHNIDRLIQYGIEKIYISIKYLGEQIKDYFGDGSAKGILIEYIEEEKFLGTGGAIRLVEKFESEHILIMNSDLFTDVDFEDLYLNTLNADAEIGIASIPYTVNIPYAILEREDNRVLSFKEKPNNTHYANAGIYIIKRELIERIPSNEFYNITDLIQNVLDQGGKVIQNPIYGYWIDIGKHEDYKKAQEFVKHIKY</sequence>
<feature type="domain" description="Nucleotidyl transferase" evidence="1">
    <location>
        <begin position="123"/>
        <end position="345"/>
    </location>
</feature>
<dbReference type="Gene3D" id="3.10.580.10">
    <property type="entry name" value="CBS-domain"/>
    <property type="match status" value="1"/>
</dbReference>
<dbReference type="SUPFAM" id="SSF53448">
    <property type="entry name" value="Nucleotide-diphospho-sugar transferases"/>
    <property type="match status" value="1"/>
</dbReference>
<dbReference type="GO" id="GO:0016740">
    <property type="term" value="F:transferase activity"/>
    <property type="evidence" value="ECO:0007669"/>
    <property type="project" value="UniProtKB-KW"/>
</dbReference>
<evidence type="ECO:0000313" key="3">
    <source>
        <dbReference type="Proteomes" id="UP000233618"/>
    </source>
</evidence>
<accession>A0A2N3IEM4</accession>
<dbReference type="Pfam" id="PF00483">
    <property type="entry name" value="NTP_transferase"/>
    <property type="match status" value="1"/>
</dbReference>
<organism evidence="2 3">
    <name type="scientific">Labilibaculum manganireducens</name>
    <dbReference type="NCBI Taxonomy" id="1940525"/>
    <lineage>
        <taxon>Bacteria</taxon>
        <taxon>Pseudomonadati</taxon>
        <taxon>Bacteroidota</taxon>
        <taxon>Bacteroidia</taxon>
        <taxon>Marinilabiliales</taxon>
        <taxon>Marinifilaceae</taxon>
        <taxon>Labilibaculum</taxon>
    </lineage>
</organism>
<dbReference type="AlphaFoldDB" id="A0A2N3IEM4"/>
<keyword evidence="2" id="KW-0808">Transferase</keyword>
<dbReference type="InterPro" id="IPR046342">
    <property type="entry name" value="CBS_dom_sf"/>
</dbReference>
<dbReference type="Proteomes" id="UP000233618">
    <property type="component" value="Unassembled WGS sequence"/>
</dbReference>
<dbReference type="InterPro" id="IPR029044">
    <property type="entry name" value="Nucleotide-diphossugar_trans"/>
</dbReference>
<comment type="caution">
    <text evidence="2">The sequence shown here is derived from an EMBL/GenBank/DDBJ whole genome shotgun (WGS) entry which is preliminary data.</text>
</comment>
<dbReference type="Gene3D" id="3.90.550.10">
    <property type="entry name" value="Spore Coat Polysaccharide Biosynthesis Protein SpsA, Chain A"/>
    <property type="match status" value="1"/>
</dbReference>
<evidence type="ECO:0000313" key="2">
    <source>
        <dbReference type="EMBL" id="PKQ68757.1"/>
    </source>
</evidence>
<protein>
    <submittedName>
        <fullName evidence="2">Nucleotidyltransferase</fullName>
    </submittedName>
</protein>
<dbReference type="InterPro" id="IPR050486">
    <property type="entry name" value="Mannose-1P_guanyltransferase"/>
</dbReference>
<dbReference type="RefSeq" id="WP_101308406.1">
    <property type="nucleotide sequence ID" value="NZ_MVDE01000003.1"/>
</dbReference>
<dbReference type="EMBL" id="MVDE01000003">
    <property type="protein sequence ID" value="PKQ68757.1"/>
    <property type="molecule type" value="Genomic_DNA"/>
</dbReference>
<keyword evidence="3" id="KW-1185">Reference proteome</keyword>
<evidence type="ECO:0000259" key="1">
    <source>
        <dbReference type="Pfam" id="PF00483"/>
    </source>
</evidence>
<gene>
    <name evidence="2" type="ORF">BZG01_03305</name>
</gene>
<dbReference type="SUPFAM" id="SSF54631">
    <property type="entry name" value="CBS-domain pair"/>
    <property type="match status" value="1"/>
</dbReference>
<dbReference type="InterPro" id="IPR005835">
    <property type="entry name" value="NTP_transferase_dom"/>
</dbReference>